<evidence type="ECO:0000259" key="3">
    <source>
        <dbReference type="Pfam" id="PF13439"/>
    </source>
</evidence>
<accession>A0A521EIP2</accession>
<dbReference type="Pfam" id="PF00534">
    <property type="entry name" value="Glycos_transf_1"/>
    <property type="match status" value="1"/>
</dbReference>
<dbReference type="Proteomes" id="UP000320300">
    <property type="component" value="Unassembled WGS sequence"/>
</dbReference>
<keyword evidence="1 4" id="KW-0808">Transferase</keyword>
<evidence type="ECO:0000313" key="5">
    <source>
        <dbReference type="Proteomes" id="UP000320300"/>
    </source>
</evidence>
<dbReference type="PANTHER" id="PTHR46401">
    <property type="entry name" value="GLYCOSYLTRANSFERASE WBBK-RELATED"/>
    <property type="match status" value="1"/>
</dbReference>
<proteinExistence type="predicted"/>
<name>A0A521EIP2_9SPHI</name>
<dbReference type="SUPFAM" id="SSF53756">
    <property type="entry name" value="UDP-Glycosyltransferase/glycogen phosphorylase"/>
    <property type="match status" value="1"/>
</dbReference>
<reference evidence="4 5" key="1">
    <citation type="submission" date="2017-05" db="EMBL/GenBank/DDBJ databases">
        <authorList>
            <person name="Varghese N."/>
            <person name="Submissions S."/>
        </authorList>
    </citation>
    <scope>NUCLEOTIDE SEQUENCE [LARGE SCALE GENOMIC DNA]</scope>
    <source>
        <strain evidence="4 5">DSM 19036</strain>
    </source>
</reference>
<dbReference type="InterPro" id="IPR028098">
    <property type="entry name" value="Glyco_trans_4-like_N"/>
</dbReference>
<dbReference type="GO" id="GO:0009103">
    <property type="term" value="P:lipopolysaccharide biosynthetic process"/>
    <property type="evidence" value="ECO:0007669"/>
    <property type="project" value="TreeGrafter"/>
</dbReference>
<dbReference type="GO" id="GO:0016757">
    <property type="term" value="F:glycosyltransferase activity"/>
    <property type="evidence" value="ECO:0007669"/>
    <property type="project" value="InterPro"/>
</dbReference>
<protein>
    <submittedName>
        <fullName evidence="4">Glycosyltransferase involved in cell wall bisynthesis</fullName>
    </submittedName>
</protein>
<feature type="domain" description="Glycosyltransferase subfamily 4-like N-terminal" evidence="3">
    <location>
        <begin position="64"/>
        <end position="174"/>
    </location>
</feature>
<dbReference type="AlphaFoldDB" id="A0A521EIP2"/>
<dbReference type="Pfam" id="PF13439">
    <property type="entry name" value="Glyco_transf_4"/>
    <property type="match status" value="1"/>
</dbReference>
<evidence type="ECO:0000256" key="1">
    <source>
        <dbReference type="ARBA" id="ARBA00022679"/>
    </source>
</evidence>
<dbReference type="PANTHER" id="PTHR46401:SF2">
    <property type="entry name" value="GLYCOSYLTRANSFERASE WBBK-RELATED"/>
    <property type="match status" value="1"/>
</dbReference>
<dbReference type="CDD" id="cd03809">
    <property type="entry name" value="GT4_MtfB-like"/>
    <property type="match status" value="1"/>
</dbReference>
<evidence type="ECO:0000259" key="2">
    <source>
        <dbReference type="Pfam" id="PF00534"/>
    </source>
</evidence>
<feature type="domain" description="Glycosyl transferase family 1" evidence="2">
    <location>
        <begin position="188"/>
        <end position="345"/>
    </location>
</feature>
<evidence type="ECO:0000313" key="4">
    <source>
        <dbReference type="EMBL" id="SMO83766.1"/>
    </source>
</evidence>
<organism evidence="4 5">
    <name type="scientific">Pedobacter westerhofensis</name>
    <dbReference type="NCBI Taxonomy" id="425512"/>
    <lineage>
        <taxon>Bacteria</taxon>
        <taxon>Pseudomonadati</taxon>
        <taxon>Bacteroidota</taxon>
        <taxon>Sphingobacteriia</taxon>
        <taxon>Sphingobacteriales</taxon>
        <taxon>Sphingobacteriaceae</taxon>
        <taxon>Pedobacter</taxon>
    </lineage>
</organism>
<dbReference type="InterPro" id="IPR001296">
    <property type="entry name" value="Glyco_trans_1"/>
</dbReference>
<gene>
    <name evidence="4" type="ORF">SAMN06265348_108194</name>
</gene>
<sequence length="369" mass="42700">MLRLLIDHQTFSMQQYGGISRYFANIQHTSDVKKDIQSVVGILCTKNYYLKDYPAPLNNALGRWLLKKESRRFQWNMKYSKYLIQKNDFDILHPSYYDPYFLKYNKKPFVITVHDMIHEQFPEYFDPNDVYVRYKRLCIENADQIIAISESTSKDLQDILNVASNRITVIHHGYQMNINNSLPPEPESPVPTEKMYLLYVGDRRGYKNFPVFLSALTPLLKKDINLKLICAGGGHFAEAEIEMISRLTLQNQVSQISATDRELTSLYQNAKAFIFPSLYEGFGLPILEAFNCNCPVIASDQPCFKEIGEDAIAYFQPNDKHSILKTVEEVINNQNLRLNLITKGRLQLAKFPMDLCMDKTLSVYNKLVS</sequence>
<dbReference type="Gene3D" id="3.40.50.2000">
    <property type="entry name" value="Glycogen Phosphorylase B"/>
    <property type="match status" value="2"/>
</dbReference>
<dbReference type="OrthoDB" id="9801609at2"/>
<keyword evidence="5" id="KW-1185">Reference proteome</keyword>
<dbReference type="EMBL" id="FXTN01000008">
    <property type="protein sequence ID" value="SMO83766.1"/>
    <property type="molecule type" value="Genomic_DNA"/>
</dbReference>